<evidence type="ECO:0000256" key="9">
    <source>
        <dbReference type="ARBA" id="ARBA00023136"/>
    </source>
</evidence>
<comment type="caution">
    <text evidence="12">The sequence shown here is derived from an EMBL/GenBank/DDBJ whole genome shotgun (WGS) entry which is preliminary data.</text>
</comment>
<feature type="transmembrane region" description="Helical" evidence="10">
    <location>
        <begin position="99"/>
        <end position="120"/>
    </location>
</feature>
<evidence type="ECO:0000256" key="10">
    <source>
        <dbReference type="SAM" id="Phobius"/>
    </source>
</evidence>
<reference evidence="12" key="1">
    <citation type="submission" date="2023-03" db="EMBL/GenBank/DDBJ databases">
        <title>Massive genome expansion in bonnet fungi (Mycena s.s.) driven by repeated elements and novel gene families across ecological guilds.</title>
        <authorList>
            <consortium name="Lawrence Berkeley National Laboratory"/>
            <person name="Harder C.B."/>
            <person name="Miyauchi S."/>
            <person name="Viragh M."/>
            <person name="Kuo A."/>
            <person name="Thoen E."/>
            <person name="Andreopoulos B."/>
            <person name="Lu D."/>
            <person name="Skrede I."/>
            <person name="Drula E."/>
            <person name="Henrissat B."/>
            <person name="Morin E."/>
            <person name="Kohler A."/>
            <person name="Barry K."/>
            <person name="LaButti K."/>
            <person name="Morin E."/>
            <person name="Salamov A."/>
            <person name="Lipzen A."/>
            <person name="Mereny Z."/>
            <person name="Hegedus B."/>
            <person name="Baldrian P."/>
            <person name="Stursova M."/>
            <person name="Weitz H."/>
            <person name="Taylor A."/>
            <person name="Grigoriev I.V."/>
            <person name="Nagy L.G."/>
            <person name="Martin F."/>
            <person name="Kauserud H."/>
        </authorList>
    </citation>
    <scope>NUCLEOTIDE SEQUENCE</scope>
    <source>
        <strain evidence="12">CBHHK182m</strain>
    </source>
</reference>
<keyword evidence="6 10" id="KW-0812">Transmembrane</keyword>
<dbReference type="AlphaFoldDB" id="A0AAD7JHZ8"/>
<dbReference type="EMBL" id="JARKIB010000027">
    <property type="protein sequence ID" value="KAJ7764829.1"/>
    <property type="molecule type" value="Genomic_DNA"/>
</dbReference>
<evidence type="ECO:0000256" key="6">
    <source>
        <dbReference type="ARBA" id="ARBA00022692"/>
    </source>
</evidence>
<feature type="transmembrane region" description="Helical" evidence="10">
    <location>
        <begin position="74"/>
        <end position="92"/>
    </location>
</feature>
<feature type="transmembrane region" description="Helical" evidence="10">
    <location>
        <begin position="226"/>
        <end position="243"/>
    </location>
</feature>
<evidence type="ECO:0000256" key="1">
    <source>
        <dbReference type="ARBA" id="ARBA00002978"/>
    </source>
</evidence>
<feature type="transmembrane region" description="Helical" evidence="10">
    <location>
        <begin position="145"/>
        <end position="165"/>
    </location>
</feature>
<evidence type="ECO:0000256" key="7">
    <source>
        <dbReference type="ARBA" id="ARBA00022989"/>
    </source>
</evidence>
<comment type="function">
    <text evidence="1">Golgi membrane protein involved in vesicular trafficking and spindle migration.</text>
</comment>
<feature type="transmembrane region" description="Helical" evidence="10">
    <location>
        <begin position="186"/>
        <end position="206"/>
    </location>
</feature>
<evidence type="ECO:0000256" key="3">
    <source>
        <dbReference type="ARBA" id="ARBA00008640"/>
    </source>
</evidence>
<feature type="transmembrane region" description="Helical" evidence="10">
    <location>
        <begin position="35"/>
        <end position="54"/>
    </location>
</feature>
<keyword evidence="13" id="KW-1185">Reference proteome</keyword>
<dbReference type="GO" id="GO:0000139">
    <property type="term" value="C:Golgi membrane"/>
    <property type="evidence" value="ECO:0007669"/>
    <property type="project" value="UniProtKB-SubCell"/>
</dbReference>
<evidence type="ECO:0000256" key="5">
    <source>
        <dbReference type="ARBA" id="ARBA00020673"/>
    </source>
</evidence>
<evidence type="ECO:0000313" key="13">
    <source>
        <dbReference type="Proteomes" id="UP001215598"/>
    </source>
</evidence>
<evidence type="ECO:0000256" key="2">
    <source>
        <dbReference type="ARBA" id="ARBA00004653"/>
    </source>
</evidence>
<dbReference type="InterPro" id="IPR032816">
    <property type="entry name" value="VTT_dom"/>
</dbReference>
<comment type="subcellular location">
    <subcellularLocation>
        <location evidence="2">Golgi apparatus membrane</location>
        <topology evidence="2">Multi-pass membrane protein</topology>
    </subcellularLocation>
</comment>
<evidence type="ECO:0000313" key="12">
    <source>
        <dbReference type="EMBL" id="KAJ7764829.1"/>
    </source>
</evidence>
<dbReference type="InterPro" id="IPR051076">
    <property type="entry name" value="Golgi_membrane_TVP38/TMEM64"/>
</dbReference>
<comment type="similarity">
    <text evidence="3">Belongs to the TVP38/TMEM64 family.</text>
</comment>
<dbReference type="Pfam" id="PF09335">
    <property type="entry name" value="VTT_dom"/>
    <property type="match status" value="1"/>
</dbReference>
<dbReference type="PANTHER" id="PTHR47549">
    <property type="entry name" value="GOLGI APPARATUS MEMBRANE PROTEIN TVP38-RELATED"/>
    <property type="match status" value="1"/>
</dbReference>
<keyword evidence="7 10" id="KW-1133">Transmembrane helix</keyword>
<evidence type="ECO:0000256" key="4">
    <source>
        <dbReference type="ARBA" id="ARBA00013533"/>
    </source>
</evidence>
<organism evidence="12 13">
    <name type="scientific">Mycena metata</name>
    <dbReference type="NCBI Taxonomy" id="1033252"/>
    <lineage>
        <taxon>Eukaryota</taxon>
        <taxon>Fungi</taxon>
        <taxon>Dikarya</taxon>
        <taxon>Basidiomycota</taxon>
        <taxon>Agaricomycotina</taxon>
        <taxon>Agaricomycetes</taxon>
        <taxon>Agaricomycetidae</taxon>
        <taxon>Agaricales</taxon>
        <taxon>Marasmiineae</taxon>
        <taxon>Mycenaceae</taxon>
        <taxon>Mycena</taxon>
    </lineage>
</organism>
<keyword evidence="8" id="KW-0333">Golgi apparatus</keyword>
<keyword evidence="9 10" id="KW-0472">Membrane</keyword>
<evidence type="ECO:0000256" key="8">
    <source>
        <dbReference type="ARBA" id="ARBA00023034"/>
    </source>
</evidence>
<name>A0AAD7JHZ8_9AGAR</name>
<evidence type="ECO:0000259" key="11">
    <source>
        <dbReference type="Pfam" id="PF09335"/>
    </source>
</evidence>
<sequence>MLDEARNVARTPSPTQSEFNLLNGIKEERSTKQKIKYYGVVIVLLVAVILFSVFQTKIIHALKPFTDWLAGHKLGPLIPIAILIVISFPPLFGQEIVAILAGVAWDFPLACLVVAAGTLLGETANYFTFKYACSVRGAKMEAKDLRYGLLAHIVREGGFLVVLVIRYSAIPSHFATTIFSTVGINFWVFLGAAVLSLPEAFVPVYVGYALKPENADNTTASKVDKAVLALSIIVTIVSYKWIANKMEQAKPDFVYSRRKARQRKIGGSSVDPHSIDMPNIV</sequence>
<proteinExistence type="inferred from homology"/>
<protein>
    <recommendedName>
        <fullName evidence="4">Golgi apparatus membrane protein TVP38</fullName>
    </recommendedName>
    <alternativeName>
        <fullName evidence="5">Golgi apparatus membrane protein tvp38</fullName>
    </alternativeName>
</protein>
<dbReference type="Proteomes" id="UP001215598">
    <property type="component" value="Unassembled WGS sequence"/>
</dbReference>
<dbReference type="PANTHER" id="PTHR47549:SF2">
    <property type="entry name" value="GOLGI APPARATUS MEMBRANE PROTEIN TVP38"/>
    <property type="match status" value="1"/>
</dbReference>
<gene>
    <name evidence="12" type="ORF">B0H16DRAFT_1525861</name>
</gene>
<feature type="domain" description="VTT" evidence="11">
    <location>
        <begin position="94"/>
        <end position="208"/>
    </location>
</feature>
<accession>A0AAD7JHZ8</accession>